<feature type="region of interest" description="Disordered" evidence="4">
    <location>
        <begin position="2053"/>
        <end position="2084"/>
    </location>
</feature>
<feature type="domain" description="GEVED" evidence="7">
    <location>
        <begin position="972"/>
        <end position="1055"/>
    </location>
</feature>
<feature type="domain" description="GEVED" evidence="7">
    <location>
        <begin position="1350"/>
        <end position="1431"/>
    </location>
</feature>
<feature type="domain" description="GEVED" evidence="7">
    <location>
        <begin position="780"/>
        <end position="872"/>
    </location>
</feature>
<dbReference type="InterPro" id="IPR033764">
    <property type="entry name" value="Sdr_B"/>
</dbReference>
<feature type="compositionally biased region" description="Acidic residues" evidence="4">
    <location>
        <begin position="1651"/>
        <end position="1663"/>
    </location>
</feature>
<comment type="caution">
    <text evidence="8">The sequence shown here is derived from an EMBL/GenBank/DDBJ whole genome shotgun (WGS) entry which is preliminary data.</text>
</comment>
<evidence type="ECO:0000256" key="4">
    <source>
        <dbReference type="SAM" id="MobiDB-lite"/>
    </source>
</evidence>
<evidence type="ECO:0000313" key="9">
    <source>
        <dbReference type="Proteomes" id="UP000245506"/>
    </source>
</evidence>
<proteinExistence type="predicted"/>
<feature type="compositionally biased region" description="Polar residues" evidence="4">
    <location>
        <begin position="805"/>
        <end position="819"/>
    </location>
</feature>
<gene>
    <name evidence="8" type="ORF">DKT75_12795</name>
</gene>
<feature type="region of interest" description="Disordered" evidence="4">
    <location>
        <begin position="1637"/>
        <end position="1663"/>
    </location>
</feature>
<feature type="domain" description="GEVED" evidence="7">
    <location>
        <begin position="1692"/>
        <end position="1770"/>
    </location>
</feature>
<feature type="compositionally biased region" description="Acidic residues" evidence="4">
    <location>
        <begin position="718"/>
        <end position="729"/>
    </location>
</feature>
<dbReference type="Pfam" id="PF20009">
    <property type="entry name" value="GEVED"/>
    <property type="match status" value="5"/>
</dbReference>
<feature type="compositionally biased region" description="Low complexity" evidence="4">
    <location>
        <begin position="696"/>
        <end position="715"/>
    </location>
</feature>
<dbReference type="Pfam" id="PF17210">
    <property type="entry name" value="SdrD_B"/>
    <property type="match status" value="1"/>
</dbReference>
<feature type="region of interest" description="Disordered" evidence="4">
    <location>
        <begin position="795"/>
        <end position="819"/>
    </location>
</feature>
<evidence type="ECO:0000256" key="1">
    <source>
        <dbReference type="ARBA" id="ARBA00004613"/>
    </source>
</evidence>
<reference evidence="8 9" key="1">
    <citation type="submission" date="2018-05" db="EMBL/GenBank/DDBJ databases">
        <title>Leucothrix arctica sp. nov., isolated from Arctic seawater.</title>
        <authorList>
            <person name="Choi A."/>
            <person name="Baek K."/>
        </authorList>
    </citation>
    <scope>NUCLEOTIDE SEQUENCE [LARGE SCALE GENOMIC DNA]</scope>
    <source>
        <strain evidence="8 9">IMCC9719</strain>
    </source>
</reference>
<dbReference type="InterPro" id="IPR013783">
    <property type="entry name" value="Ig-like_fold"/>
</dbReference>
<name>A0A317C9K5_9GAMM</name>
<feature type="domain" description="SD-repeat containing protein B" evidence="6">
    <location>
        <begin position="1782"/>
        <end position="1866"/>
    </location>
</feature>
<evidence type="ECO:0000256" key="5">
    <source>
        <dbReference type="SAM" id="SignalP"/>
    </source>
</evidence>
<protein>
    <submittedName>
        <fullName evidence="8">Uncharacterized protein</fullName>
    </submittedName>
</protein>
<organism evidence="8 9">
    <name type="scientific">Leucothrix arctica</name>
    <dbReference type="NCBI Taxonomy" id="1481894"/>
    <lineage>
        <taxon>Bacteria</taxon>
        <taxon>Pseudomonadati</taxon>
        <taxon>Pseudomonadota</taxon>
        <taxon>Gammaproteobacteria</taxon>
        <taxon>Thiotrichales</taxon>
        <taxon>Thiotrichaceae</taxon>
        <taxon>Leucothrix</taxon>
    </lineage>
</organism>
<dbReference type="Proteomes" id="UP000245506">
    <property type="component" value="Unassembled WGS sequence"/>
</dbReference>
<evidence type="ECO:0000259" key="7">
    <source>
        <dbReference type="Pfam" id="PF20009"/>
    </source>
</evidence>
<dbReference type="GO" id="GO:0005576">
    <property type="term" value="C:extracellular region"/>
    <property type="evidence" value="ECO:0007669"/>
    <property type="project" value="UniProtKB-SubCell"/>
</dbReference>
<keyword evidence="9" id="KW-1185">Reference proteome</keyword>
<dbReference type="EMBL" id="QGKL01000035">
    <property type="protein sequence ID" value="PWQ95218.1"/>
    <property type="molecule type" value="Genomic_DNA"/>
</dbReference>
<evidence type="ECO:0000259" key="6">
    <source>
        <dbReference type="Pfam" id="PF17210"/>
    </source>
</evidence>
<comment type="subcellular location">
    <subcellularLocation>
        <location evidence="1">Secreted</location>
    </subcellularLocation>
</comment>
<dbReference type="SUPFAM" id="SSF117074">
    <property type="entry name" value="Hypothetical protein PA1324"/>
    <property type="match status" value="1"/>
</dbReference>
<sequence length="2220" mass="236163">MRLLNNHLYTILLRYYAFILLALVLSFSSAFAEGTRTWQPDSFVKSDLYITSPSSNSQGVRSFAGYYSQDNMKMYVHIDDPDNEMVYLGFSGSGYSFRIVSPSGNVVHGPHYVSSPNVTTYTKAYSGPDVLNSSGYATTDSKFKFAPSGLPSGDYSIEFSTNISMPWFDVTVATKDATPQEKTGRLWSQAWQVNCGSFTAALKAMFYARDEKGFVTQVNFAEAGIKPFIGQFSFNDTGTGHTGNVAADRQSVPNAQSGNPVQKVFLNQPDPNVFPLGKDGNIEDLPLKVEDPANPVITIKVSQPGSVEVVLDFGTQGNYLESVDKRLFADLSSGVNTIPWDGTNGNGVKIQPHDFPIPVTISYTQGETHFTAYDVEYLDESFVVRTQTDAGLTSPNVLFWDDSKISQSPGISPNTKTNTDLGSIARQPWSNFDFGNVNTINTWWFAYRDYESSTILMIGDYGDAPLSYGAAAHKVPESPTVYLGAIAPDKEQQMPALLDGTGDDVVGTSDEDAFSALPELIIAATTYSLNTTCVGDGAIVASWIDFDNSGTFDSSERTESTCQSGSATLSWTGISGLSLGTTYARIRIATNAVDIAEPSTAAADGEVEDYPIEVVVDYDYGDAPDDGVNFNYGVAQHVNSENSVNNALVIGEGEVGIDESQDATTWTSEWTSNASNVSWFTDNRDERNAPKQSQKANASSSSSNGNNGSATGSSSLDDVPEVTGDGEEENGLTASAFTWENNLECTGLLADGTQGTITMSETSYCLTVKANNTTNIAAQLVAWIDFNQNGVFDDPSERSVADVDASTSNDATQGNVPTGSSNEDIVLYWENLDKLSGAFNTFIRMRLTSDPEFKSNNSPDPIGVAINGEVEDTAIGVNAVGTDYGDAPASYGDASHIIELDAYMGKIIDNEAKSQNAANGGADGTGDDVLDATNHNYNDDDGVAVISALRNDATTYSVDVVVTSPSTSTANLVGWIDFDGNGTFDSDEAATIVVPQDATEDTVTLTWSPIPQGTKAGTSYMRLRLTTDTSIATGTASTSKPTGLADYGEVEDYPLTITIPPFPTDDTDVSYCSAVSTDTNFTDYRLAWTYNVPQNTLLPDHQSWPNKQFDQTVVSSAPAQTIGYGLTHTFDGDKQTVNHLSGVDQSTAENAFSYGDFIEYSFTTDTAMNPAQLFNGFAFASHNYTQNYKVDILLSDDNFTTATNILNNYTVQPASSGYAWMDSATDEALYLKPNTDYQFRVLFYGASSPDSVYWDDFHVSMGLCQDYSDAPVINYGSASHDQPLDTTYYLGDAIADAESGPRDGGDAGINADGDDIAGKTPNDDDGVTIPALIQGGTATISVVSNGANGYLQGWVDFNGNGSFDSGEQIASDVQDGGTNDIDSTSGAISFSFTVPSDATTNLTYARFRWSSTSELNATTDAKDGEVEGYNLTIKEPYSPTIPSGVCEMSYAGWSITAASGATDADHIGTAMIDSGWSFNANSLPIRPDTTPNQVGTLYIPTNTEIPELNTSASGLAAETHLAITRLTGTANTTRTVTIRDSGDEEHYIVAIKDSSGTILTRSPSSAGEHHSSSTASYDLSVTVPADGLLFIYIWTTDFNSTMKTSYPLCQDFGDAASFGDPSHEIRTGLYLGDELPDQELSSQTTSNNASGDDDDSTDDEDSITAFPELDDLDTNYSLSVEVTNQVSSSAKLVGWIDFDGNGTFDSDEATTSSATTGNVTLNWSIPTDIKAGDIFLRIRLTTDASVATGDAASSSATSAASDGEVEDYPLTIKVGGFPVSGRVYRDTDTDGENDPSEVGVTSLPVVLVKIETNTANNTCVSTRTDGSGNFTFFPVIPGKYQIYEASRESVPTPFNCDISKAKDPGSYRSTTSNVRASFTVSTSAITGQDFGDVKSPTFSPNNAKQILPGNVVFYSHKFTTPANGTVTITSANSGHKSQGWSDILYHDENCDGTLNGSEAATPITNPLIVTAADTINAVDTVCVINKVYAPANVAANDRYIQKITAAFDYGNTFAGTLDLTVQDITTAQQIQTPTLPATPEVVAAPAVPAQPAVPATSTIPEQPAVPATSVTPAQPAVPATPSTPYIPEIAEVPAQDSVAATPVTPEVGPSRLELRKTVKNISQAPFTEASTINSAAPGDTLEYRIYYSNSGTGPITDLVINDSVPLYTTMKGSASCGITLANMGCTTSAFGLDDDLKWTLTGTLTGGSGSSVSYQVLIDK</sequence>
<feature type="domain" description="GEVED" evidence="7">
    <location>
        <begin position="540"/>
        <end position="612"/>
    </location>
</feature>
<dbReference type="InterPro" id="IPR045474">
    <property type="entry name" value="GEVED"/>
</dbReference>
<feature type="chain" id="PRO_5016344997" evidence="5">
    <location>
        <begin position="33"/>
        <end position="2220"/>
    </location>
</feature>
<feature type="signal peptide" evidence="5">
    <location>
        <begin position="1"/>
        <end position="32"/>
    </location>
</feature>
<feature type="compositionally biased region" description="Low complexity" evidence="4">
    <location>
        <begin position="2053"/>
        <end position="2083"/>
    </location>
</feature>
<accession>A0A317C9K5</accession>
<evidence type="ECO:0000256" key="2">
    <source>
        <dbReference type="ARBA" id="ARBA00022525"/>
    </source>
</evidence>
<keyword evidence="3 5" id="KW-0732">Signal</keyword>
<keyword evidence="2" id="KW-0964">Secreted</keyword>
<evidence type="ECO:0000256" key="3">
    <source>
        <dbReference type="ARBA" id="ARBA00022729"/>
    </source>
</evidence>
<feature type="region of interest" description="Disordered" evidence="4">
    <location>
        <begin position="684"/>
        <end position="729"/>
    </location>
</feature>
<dbReference type="Gene3D" id="2.60.40.10">
    <property type="entry name" value="Immunoglobulins"/>
    <property type="match status" value="1"/>
</dbReference>
<evidence type="ECO:0000313" key="8">
    <source>
        <dbReference type="EMBL" id="PWQ95218.1"/>
    </source>
</evidence>